<comment type="similarity">
    <text evidence="1">Belongs to the peptidase M24 family. SPT16 subfamily.</text>
</comment>
<comment type="subcellular location">
    <subcellularLocation>
        <location evidence="1">Nucleus</location>
    </subcellularLocation>
    <subcellularLocation>
        <location evidence="1">Chromosome</location>
    </subcellularLocation>
</comment>
<comment type="function">
    <text evidence="1">Component of the FACT complex, a general chromatin factor that acts to reorganize nucleosomes. The FACT complex is involved in multiple processes that require DNA as a template such as mRNA elongation, DNA replication and DNA repair. During transcription elongation the FACT complex acts as a histone chaperone that both destabilizes and restores nucleosomal structure. It facilitates the passage of RNA polymerase II and transcription by promoting the dissociation of one histone H2A-H2B dimer from the nucleosome, then subsequently promotes the reestablishment of the nucleosome following the passage of RNA polymerase II.</text>
</comment>
<accession>A0A2P6R8D7</accession>
<dbReference type="InterPro" id="IPR036005">
    <property type="entry name" value="Creatinase/aminopeptidase-like"/>
</dbReference>
<dbReference type="STRING" id="74649.A0A2P6R8D7"/>
<dbReference type="InterPro" id="IPR029149">
    <property type="entry name" value="Creatin/AminoP/Spt16_N"/>
</dbReference>
<dbReference type="InterPro" id="IPR029148">
    <property type="entry name" value="FACT-SPT16_Nlobe"/>
</dbReference>
<keyword evidence="4" id="KW-1185">Reference proteome</keyword>
<keyword evidence="1" id="KW-0235">DNA replication</keyword>
<dbReference type="OMA" id="HFWGLGH"/>
<dbReference type="GO" id="GO:0006368">
    <property type="term" value="P:transcription elongation by RNA polymerase II"/>
    <property type="evidence" value="ECO:0007669"/>
    <property type="project" value="TreeGrafter"/>
</dbReference>
<keyword evidence="3" id="KW-0378">Hydrolase</keyword>
<dbReference type="SUPFAM" id="SSF55920">
    <property type="entry name" value="Creatinase/aminopeptidase"/>
    <property type="match status" value="1"/>
</dbReference>
<comment type="subunit">
    <text evidence="1">Component of the FACT complex.</text>
</comment>
<dbReference type="PANTHER" id="PTHR13980">
    <property type="entry name" value="CDC68 RELATED"/>
    <property type="match status" value="1"/>
</dbReference>
<keyword evidence="1" id="KW-0227">DNA damage</keyword>
<proteinExistence type="inferred from homology"/>
<keyword evidence="1" id="KW-0158">Chromosome</keyword>
<keyword evidence="1" id="KW-0804">Transcription</keyword>
<dbReference type="SMART" id="SM01285">
    <property type="entry name" value="FACT-Spt16_Nlob"/>
    <property type="match status" value="1"/>
</dbReference>
<keyword evidence="1" id="KW-0805">Transcription regulation</keyword>
<keyword evidence="3" id="KW-0645">Protease</keyword>
<dbReference type="GO" id="GO:0006281">
    <property type="term" value="P:DNA repair"/>
    <property type="evidence" value="ECO:0007669"/>
    <property type="project" value="UniProtKB-UniRule"/>
</dbReference>
<dbReference type="PANTHER" id="PTHR13980:SF18">
    <property type="entry name" value="FACT COMPLEX SUBUNIT SPT16"/>
    <property type="match status" value="1"/>
</dbReference>
<gene>
    <name evidence="3" type="ORF">RchiOBHm_Chr3g0460191</name>
</gene>
<name>A0A2P6R8D7_ROSCH</name>
<reference evidence="3 4" key="1">
    <citation type="journal article" date="2018" name="Nat. Genet.">
        <title>The Rosa genome provides new insights in the design of modern roses.</title>
        <authorList>
            <person name="Bendahmane M."/>
        </authorList>
    </citation>
    <scope>NUCLEOTIDE SEQUENCE [LARGE SCALE GENOMIC DNA]</scope>
    <source>
        <strain evidence="4">cv. Old Blush</strain>
    </source>
</reference>
<comment type="caution">
    <text evidence="3">The sequence shown here is derived from an EMBL/GenBank/DDBJ whole genome shotgun (WGS) entry which is preliminary data.</text>
</comment>
<evidence type="ECO:0000259" key="2">
    <source>
        <dbReference type="SMART" id="SM01285"/>
    </source>
</evidence>
<sequence length="545" mass="60611">MYRQGTEFFMVDPPLNTNYKRPTRVTPIMDTAARIAQMSTTHRRIFGERLKSLYSHWNKHRSDMWGCSDVIAIGKLPASKDPQYRKSTALNVWLVGFEFPETMMVFTKKRIHFFCNQGDSFNPALLRMPAMKAVGVDIVRHVIRDVDVYSALMDNLLRDICAHAKADGHEIPVVGHIGGEVPEGFLFESWSEKLKNANFRMSDVTNGLSDLLSVKDNEELANVKRAAFLTTKVMNNIVVPNLEFVINHSEKVTHSFLMDEMVKAIQEPSKAFAKLINVENVGICYPPILQSGVGGNDELLSYDSASVVICAFGSRYKSYCSNVARTFLVDPNPFQRKAHEILLKAHDAAISELRPGNKASSAYQAARSVVEKEAPELVPNLTESAGTGIGIELVESRLKLNANNDLVLKAGMVFNVSLGFEDLQSQSGLTNSKDHSFSLLLADTVVINNVKPEVLTVESAKAIKVPSKMKQDANGTEDLRSSKRMRFKLDWNDELDGNDEPTFSVVSTQPSTFSLGVPLLWSHSGLVIKCIPFPMTLYLSTNTML</sequence>
<dbReference type="GO" id="GO:0004177">
    <property type="term" value="F:aminopeptidase activity"/>
    <property type="evidence" value="ECO:0007669"/>
    <property type="project" value="UniProtKB-KW"/>
</dbReference>
<evidence type="ECO:0000313" key="3">
    <source>
        <dbReference type="EMBL" id="PRQ42672.1"/>
    </source>
</evidence>
<dbReference type="EMBL" id="PDCK01000041">
    <property type="protein sequence ID" value="PRQ42672.1"/>
    <property type="molecule type" value="Genomic_DNA"/>
</dbReference>
<dbReference type="InterPro" id="IPR040258">
    <property type="entry name" value="Spt16"/>
</dbReference>
<dbReference type="GO" id="GO:0006260">
    <property type="term" value="P:DNA replication"/>
    <property type="evidence" value="ECO:0007669"/>
    <property type="project" value="UniProtKB-KW"/>
</dbReference>
<evidence type="ECO:0000256" key="1">
    <source>
        <dbReference type="RuleBase" id="RU367052"/>
    </source>
</evidence>
<dbReference type="Pfam" id="PF00557">
    <property type="entry name" value="Peptidase_M24"/>
    <property type="match status" value="1"/>
</dbReference>
<dbReference type="GO" id="GO:0031491">
    <property type="term" value="F:nucleosome binding"/>
    <property type="evidence" value="ECO:0007669"/>
    <property type="project" value="TreeGrafter"/>
</dbReference>
<feature type="domain" description="FACT complex subunit SPT16 N-terminal lobe" evidence="2">
    <location>
        <begin position="43"/>
        <end position="208"/>
    </location>
</feature>
<keyword evidence="3" id="KW-0031">Aminopeptidase</keyword>
<keyword evidence="1" id="KW-0234">DNA repair</keyword>
<dbReference type="Proteomes" id="UP000238479">
    <property type="component" value="Chromosome 3"/>
</dbReference>
<keyword evidence="1" id="KW-0539">Nucleus</keyword>
<dbReference type="FunFam" id="3.90.230.10:FF:000005">
    <property type="entry name" value="FACT complex subunit spt16"/>
    <property type="match status" value="1"/>
</dbReference>
<protein>
    <recommendedName>
        <fullName evidence="1">FACT complex subunit</fullName>
    </recommendedName>
</protein>
<organism evidence="3 4">
    <name type="scientific">Rosa chinensis</name>
    <name type="common">China rose</name>
    <dbReference type="NCBI Taxonomy" id="74649"/>
    <lineage>
        <taxon>Eukaryota</taxon>
        <taxon>Viridiplantae</taxon>
        <taxon>Streptophyta</taxon>
        <taxon>Embryophyta</taxon>
        <taxon>Tracheophyta</taxon>
        <taxon>Spermatophyta</taxon>
        <taxon>Magnoliopsida</taxon>
        <taxon>eudicotyledons</taxon>
        <taxon>Gunneridae</taxon>
        <taxon>Pentapetalae</taxon>
        <taxon>rosids</taxon>
        <taxon>fabids</taxon>
        <taxon>Rosales</taxon>
        <taxon>Rosaceae</taxon>
        <taxon>Rosoideae</taxon>
        <taxon>Rosoideae incertae sedis</taxon>
        <taxon>Rosa</taxon>
    </lineage>
</organism>
<dbReference type="GO" id="GO:0035101">
    <property type="term" value="C:FACT complex"/>
    <property type="evidence" value="ECO:0007669"/>
    <property type="project" value="UniProtKB-UniRule"/>
</dbReference>
<dbReference type="InterPro" id="IPR000994">
    <property type="entry name" value="Pept_M24"/>
</dbReference>
<dbReference type="Gramene" id="PRQ42672">
    <property type="protein sequence ID" value="PRQ42672"/>
    <property type="gene ID" value="RchiOBHm_Chr3g0460191"/>
</dbReference>
<dbReference type="Pfam" id="PF14826">
    <property type="entry name" value="FACT-Spt16_Nlob"/>
    <property type="match status" value="1"/>
</dbReference>
<dbReference type="Gene3D" id="3.90.230.10">
    <property type="entry name" value="Creatinase/methionine aminopeptidase superfamily"/>
    <property type="match status" value="1"/>
</dbReference>
<dbReference type="AlphaFoldDB" id="A0A2P6R8D7"/>
<dbReference type="Gene3D" id="3.40.350.10">
    <property type="entry name" value="Creatinase/prolidase N-terminal domain"/>
    <property type="match status" value="1"/>
</dbReference>
<evidence type="ECO:0000313" key="4">
    <source>
        <dbReference type="Proteomes" id="UP000238479"/>
    </source>
</evidence>